<dbReference type="InterPro" id="IPR007367">
    <property type="entry name" value="DUF433"/>
</dbReference>
<dbReference type="Proteomes" id="UP000035720">
    <property type="component" value="Unassembled WGS sequence"/>
</dbReference>
<organism evidence="1 2">
    <name type="scientific">Nostocoides jenkinsii Ben 74</name>
    <dbReference type="NCBI Taxonomy" id="1193518"/>
    <lineage>
        <taxon>Bacteria</taxon>
        <taxon>Bacillati</taxon>
        <taxon>Actinomycetota</taxon>
        <taxon>Actinomycetes</taxon>
        <taxon>Micrococcales</taxon>
        <taxon>Intrasporangiaceae</taxon>
        <taxon>Nostocoides</taxon>
    </lineage>
</organism>
<dbReference type="AlphaFoldDB" id="A0A077M2N4"/>
<dbReference type="SUPFAM" id="SSF46689">
    <property type="entry name" value="Homeodomain-like"/>
    <property type="match status" value="1"/>
</dbReference>
<name>A0A077M2N4_9MICO</name>
<dbReference type="Pfam" id="PF04255">
    <property type="entry name" value="DUF433"/>
    <property type="match status" value="1"/>
</dbReference>
<evidence type="ECO:0008006" key="3">
    <source>
        <dbReference type="Google" id="ProtNLM"/>
    </source>
</evidence>
<dbReference type="EMBL" id="CAJC01000001">
    <property type="protein sequence ID" value="CCI51326.1"/>
    <property type="molecule type" value="Genomic_DNA"/>
</dbReference>
<dbReference type="Gene3D" id="1.10.10.10">
    <property type="entry name" value="Winged helix-like DNA-binding domain superfamily/Winged helix DNA-binding domain"/>
    <property type="match status" value="1"/>
</dbReference>
<gene>
    <name evidence="1" type="ORF">BN13_10064</name>
</gene>
<sequence length="227" mass="25505">MIKDEEAAMDVDYEEPRFVTPICTVQDVADLVGMPLDTVKAWAGQRSSRRQMFTRNPQDHRGWPSVPLVGLVEANTLRTLREMLAPSEVDAAALWIRQRFDAPFALANKRLVTDGAYAYVRENPSELYRVKTSQHAFVEVLEDHLKPLIFEDDDYPVAFEVRIPGVAIDPRFNAGRMTFVRNRVPVFAVLGSLAGGDSVDEVMQQYGLTLQEVAAVDEHREWAATAA</sequence>
<dbReference type="InterPro" id="IPR009057">
    <property type="entry name" value="Homeodomain-like_sf"/>
</dbReference>
<dbReference type="RefSeq" id="WP_048543496.1">
    <property type="nucleotide sequence ID" value="NZ_HF571038.1"/>
</dbReference>
<proteinExistence type="predicted"/>
<keyword evidence="2" id="KW-1185">Reference proteome</keyword>
<protein>
    <recommendedName>
        <fullName evidence="3">DUF433 domain-containing protein</fullName>
    </recommendedName>
</protein>
<comment type="caution">
    <text evidence="1">The sequence shown here is derived from an EMBL/GenBank/DDBJ whole genome shotgun (WGS) entry which is preliminary data.</text>
</comment>
<reference evidence="1 2" key="1">
    <citation type="journal article" date="2013" name="ISME J.">
        <title>A metabolic model for members of the genus Tetrasphaera involved in enhanced biological phosphorus removal.</title>
        <authorList>
            <person name="Kristiansen R."/>
            <person name="Nguyen H.T.T."/>
            <person name="Saunders A.M."/>
            <person name="Nielsen J.L."/>
            <person name="Wimmer R."/>
            <person name="Le V.Q."/>
            <person name="McIlroy S.J."/>
            <person name="Petrovski S."/>
            <person name="Seviour R.J."/>
            <person name="Calteau A."/>
            <person name="Nielsen K.L."/>
            <person name="Nielsen P.H."/>
        </authorList>
    </citation>
    <scope>NUCLEOTIDE SEQUENCE [LARGE SCALE GENOMIC DNA]</scope>
    <source>
        <strain evidence="1 2">Ben 74</strain>
    </source>
</reference>
<dbReference type="STRING" id="1193518.BN13_10064"/>
<dbReference type="InterPro" id="IPR036388">
    <property type="entry name" value="WH-like_DNA-bd_sf"/>
</dbReference>
<evidence type="ECO:0000313" key="2">
    <source>
        <dbReference type="Proteomes" id="UP000035720"/>
    </source>
</evidence>
<accession>A0A077M2N4</accession>
<evidence type="ECO:0000313" key="1">
    <source>
        <dbReference type="EMBL" id="CCI51326.1"/>
    </source>
</evidence>